<dbReference type="InterPro" id="IPR000192">
    <property type="entry name" value="Aminotrans_V_dom"/>
</dbReference>
<dbReference type="EC" id="2.8.1.7" evidence="3"/>
<dbReference type="EMBL" id="CP006912">
    <property type="protein sequence ID" value="AHB49210.1"/>
    <property type="molecule type" value="Genomic_DNA"/>
</dbReference>
<dbReference type="InterPro" id="IPR015421">
    <property type="entry name" value="PyrdxlP-dep_Trfase_major"/>
</dbReference>
<evidence type="ECO:0000256" key="1">
    <source>
        <dbReference type="ARBA" id="ARBA00001933"/>
    </source>
</evidence>
<feature type="compositionally biased region" description="Low complexity" evidence="7">
    <location>
        <begin position="122"/>
        <end position="138"/>
    </location>
</feature>
<protein>
    <recommendedName>
        <fullName evidence="3">cysteine desulfurase</fullName>
        <ecNumber evidence="3">2.8.1.7</ecNumber>
    </recommendedName>
</protein>
<feature type="region of interest" description="Disordered" evidence="7">
    <location>
        <begin position="176"/>
        <end position="241"/>
    </location>
</feature>
<dbReference type="PANTHER" id="PTHR43586">
    <property type="entry name" value="CYSTEINE DESULFURASE"/>
    <property type="match status" value="1"/>
</dbReference>
<dbReference type="GO" id="GO:0031071">
    <property type="term" value="F:cysteine desulfurase activity"/>
    <property type="evidence" value="ECO:0007669"/>
    <property type="project" value="UniProtKB-EC"/>
</dbReference>
<evidence type="ECO:0000256" key="7">
    <source>
        <dbReference type="SAM" id="MobiDB-lite"/>
    </source>
</evidence>
<evidence type="ECO:0000256" key="3">
    <source>
        <dbReference type="ARBA" id="ARBA00012239"/>
    </source>
</evidence>
<dbReference type="PANTHER" id="PTHR43586:SF8">
    <property type="entry name" value="CYSTEINE DESULFURASE 1, CHLOROPLASTIC"/>
    <property type="match status" value="1"/>
</dbReference>
<dbReference type="GO" id="GO:0030170">
    <property type="term" value="F:pyridoxal phosphate binding"/>
    <property type="evidence" value="ECO:0007669"/>
    <property type="project" value="InterPro"/>
</dbReference>
<dbReference type="RefSeq" id="WP_023788039.1">
    <property type="nucleotide sequence ID" value="NC_022997.1"/>
</dbReference>
<evidence type="ECO:0000259" key="8">
    <source>
        <dbReference type="Pfam" id="PF00266"/>
    </source>
</evidence>
<evidence type="ECO:0000256" key="2">
    <source>
        <dbReference type="ARBA" id="ARBA00010447"/>
    </source>
</evidence>
<dbReference type="AlphaFoldDB" id="V5SGP5"/>
<dbReference type="GO" id="GO:0006534">
    <property type="term" value="P:cysteine metabolic process"/>
    <property type="evidence" value="ECO:0007669"/>
    <property type="project" value="InterPro"/>
</dbReference>
<comment type="cofactor">
    <cofactor evidence="1">
        <name>pyridoxal 5'-phosphate</name>
        <dbReference type="ChEBI" id="CHEBI:597326"/>
    </cofactor>
</comment>
<dbReference type="Proteomes" id="UP000018542">
    <property type="component" value="Chromosome"/>
</dbReference>
<evidence type="ECO:0000313" key="10">
    <source>
        <dbReference type="Proteomes" id="UP000018542"/>
    </source>
</evidence>
<name>V5SGP5_9HYPH</name>
<feature type="compositionally biased region" description="Low complexity" evidence="7">
    <location>
        <begin position="11"/>
        <end position="23"/>
    </location>
</feature>
<feature type="region of interest" description="Disordered" evidence="7">
    <location>
        <begin position="117"/>
        <end position="138"/>
    </location>
</feature>
<keyword evidence="5" id="KW-0663">Pyridoxal phosphate</keyword>
<organism evidence="9 10">
    <name type="scientific">Hyphomicrobium nitrativorans NL23</name>
    <dbReference type="NCBI Taxonomy" id="1029756"/>
    <lineage>
        <taxon>Bacteria</taxon>
        <taxon>Pseudomonadati</taxon>
        <taxon>Pseudomonadota</taxon>
        <taxon>Alphaproteobacteria</taxon>
        <taxon>Hyphomicrobiales</taxon>
        <taxon>Hyphomicrobiaceae</taxon>
        <taxon>Hyphomicrobium</taxon>
    </lineage>
</organism>
<evidence type="ECO:0000313" key="9">
    <source>
        <dbReference type="EMBL" id="AHB49210.1"/>
    </source>
</evidence>
<dbReference type="InterPro" id="IPR015422">
    <property type="entry name" value="PyrdxlP-dep_Trfase_small"/>
</dbReference>
<dbReference type="HOGENOM" id="CLU_003433_7_0_5"/>
<accession>V5SGP5</accession>
<dbReference type="KEGG" id="hni:W911_13585"/>
<dbReference type="STRING" id="1029756.W911_13585"/>
<feature type="region of interest" description="Disordered" evidence="7">
    <location>
        <begin position="1"/>
        <end position="40"/>
    </location>
</feature>
<evidence type="ECO:0000256" key="4">
    <source>
        <dbReference type="ARBA" id="ARBA00022679"/>
    </source>
</evidence>
<feature type="region of interest" description="Disordered" evidence="7">
    <location>
        <begin position="53"/>
        <end position="83"/>
    </location>
</feature>
<dbReference type="Gene3D" id="3.40.640.10">
    <property type="entry name" value="Type I PLP-dependent aspartate aminotransferase-like (Major domain)"/>
    <property type="match status" value="1"/>
</dbReference>
<reference evidence="9 10" key="1">
    <citation type="journal article" date="2014" name="Genome Announc.">
        <title>Complete Genome Sequence of Hyphomicrobium nitrativorans Strain NL23, a Denitrifying Bacterium Isolated from Biofilm of a Methanol-Fed Denitrification System Treating Seawater at the Montreal Biodome.</title>
        <authorList>
            <person name="Martineau C."/>
            <person name="Villeneuve C."/>
            <person name="Mauffrey F."/>
            <person name="Villemur R."/>
        </authorList>
    </citation>
    <scope>NUCLEOTIDE SEQUENCE [LARGE SCALE GENOMIC DNA]</scope>
    <source>
        <strain evidence="9">NL23</strain>
    </source>
</reference>
<gene>
    <name evidence="9" type="ORF">W911_13585</name>
</gene>
<dbReference type="NCBIfam" id="NF041166">
    <property type="entry name" value="f2_encap_cargo1"/>
    <property type="match status" value="1"/>
</dbReference>
<sequence length="725" mass="74723">MSTANLGLPQGPTDLDALAAAAGSHGGGGLPPPGLPDPDLLTRMANAFFAATPGEPLPSFPSPEAPTVAGPSFGGVGASPTGVAGAVPNPVAATSEAPSAPSPVPVAPTAFSVMDLSGTQTPASPSLPSLPSYGAASPSAPGIGISPSVSLPTADPLDALALQPLINGAHPSLPSGIDTGSALNHAGTISTPPSDAGGGTSVAGAQTGADQPAPPQPPPANPPAPVLVDTSGISTPPSGGLGGLGGYPIEIPFQKELDALLAPLAVSSVPAVPAVPGLPTDTGLYFLDGVSIPGQAHVSGAGAAPFHQSELQSAHPAFDIHAIRRDFPILSETVNGRPLIWFDNAATTQKPKAVIDRISYFYEHENSNIHRAAHELAARATDAYEGARQKVAHFLGASGPEEIIFTRGATEAINLVAATYGQQHIGPGDEIVITNLEHHANVVPWQLLCLAKGAKLRVAPVDDHGALLLDEFNKLLTNRTKLVAFTQVSNALGTITPAKAIVEMAHRVGAKVLVDGAQSVSHMKVNVQELDADFFVFSGHKLFAPTGIGALYAKKALMDSLPPYQSGGNMIRDVTYERTEIHASPQRFEAGTGNIADAVGLGAAIDYVERIGMENIARYEHSLLVYATERLLQIPNLRIIGTAPEKASVISLVIKGVPSEEVGSRLNKYGIAVRSGHHCAQPILRRFGQETTVRPSFAFYNTCGEIDVLVSALEDIQAETGLVRT</sequence>
<feature type="compositionally biased region" description="Pro residues" evidence="7">
    <location>
        <begin position="55"/>
        <end position="64"/>
    </location>
</feature>
<dbReference type="OrthoDB" id="9804366at2"/>
<dbReference type="NCBIfam" id="TIGR01979">
    <property type="entry name" value="sufS"/>
    <property type="match status" value="1"/>
</dbReference>
<comment type="similarity">
    <text evidence="2">Belongs to the class-V pyridoxal-phosphate-dependent aminotransferase family. Csd subfamily.</text>
</comment>
<dbReference type="InterPro" id="IPR010970">
    <property type="entry name" value="Cys_dSase_SufS"/>
</dbReference>
<keyword evidence="4" id="KW-0808">Transferase</keyword>
<feature type="compositionally biased region" description="Pro residues" evidence="7">
    <location>
        <begin position="212"/>
        <end position="225"/>
    </location>
</feature>
<dbReference type="PATRIC" id="fig|1029756.8.peg.2830"/>
<dbReference type="CDD" id="cd06453">
    <property type="entry name" value="SufS_like"/>
    <property type="match status" value="1"/>
</dbReference>
<dbReference type="InterPro" id="IPR015424">
    <property type="entry name" value="PyrdxlP-dep_Trfase"/>
</dbReference>
<dbReference type="Pfam" id="PF00266">
    <property type="entry name" value="Aminotran_5"/>
    <property type="match status" value="1"/>
</dbReference>
<dbReference type="SUPFAM" id="SSF53383">
    <property type="entry name" value="PLP-dependent transferases"/>
    <property type="match status" value="1"/>
</dbReference>
<evidence type="ECO:0000256" key="5">
    <source>
        <dbReference type="ARBA" id="ARBA00022898"/>
    </source>
</evidence>
<keyword evidence="10" id="KW-1185">Reference proteome</keyword>
<dbReference type="Gene3D" id="3.90.1150.10">
    <property type="entry name" value="Aspartate Aminotransferase, domain 1"/>
    <property type="match status" value="1"/>
</dbReference>
<evidence type="ECO:0000256" key="6">
    <source>
        <dbReference type="ARBA" id="ARBA00050776"/>
    </source>
</evidence>
<comment type="catalytic activity">
    <reaction evidence="6">
        <text>(sulfur carrier)-H + L-cysteine = (sulfur carrier)-SH + L-alanine</text>
        <dbReference type="Rhea" id="RHEA:43892"/>
        <dbReference type="Rhea" id="RHEA-COMP:14737"/>
        <dbReference type="Rhea" id="RHEA-COMP:14739"/>
        <dbReference type="ChEBI" id="CHEBI:29917"/>
        <dbReference type="ChEBI" id="CHEBI:35235"/>
        <dbReference type="ChEBI" id="CHEBI:57972"/>
        <dbReference type="ChEBI" id="CHEBI:64428"/>
        <dbReference type="EC" id="2.8.1.7"/>
    </reaction>
</comment>
<proteinExistence type="inferred from homology"/>
<feature type="domain" description="Aminotransferase class V" evidence="8">
    <location>
        <begin position="340"/>
        <end position="709"/>
    </location>
</feature>